<dbReference type="InterPro" id="IPR000792">
    <property type="entry name" value="Tscrpt_reg_LuxR_C"/>
</dbReference>
<dbReference type="PROSITE" id="PS00622">
    <property type="entry name" value="HTH_LUXR_1"/>
    <property type="match status" value="1"/>
</dbReference>
<evidence type="ECO:0000313" key="6">
    <source>
        <dbReference type="Proteomes" id="UP001470023"/>
    </source>
</evidence>
<keyword evidence="1" id="KW-0805">Transcription regulation</keyword>
<dbReference type="InterPro" id="IPR016032">
    <property type="entry name" value="Sig_transdc_resp-reg_C-effctor"/>
</dbReference>
<evidence type="ECO:0000313" key="5">
    <source>
        <dbReference type="EMBL" id="MER6434116.1"/>
    </source>
</evidence>
<accession>A0ABV1UK50</accession>
<dbReference type="SMART" id="SM00421">
    <property type="entry name" value="HTH_LUXR"/>
    <property type="match status" value="1"/>
</dbReference>
<dbReference type="CDD" id="cd06170">
    <property type="entry name" value="LuxR_C_like"/>
    <property type="match status" value="1"/>
</dbReference>
<dbReference type="PANTHER" id="PTHR44688">
    <property type="entry name" value="DNA-BINDING TRANSCRIPTIONAL ACTIVATOR DEVR_DOSR"/>
    <property type="match status" value="1"/>
</dbReference>
<evidence type="ECO:0000256" key="3">
    <source>
        <dbReference type="ARBA" id="ARBA00023163"/>
    </source>
</evidence>
<keyword evidence="2" id="KW-0238">DNA-binding</keyword>
<keyword evidence="6" id="KW-1185">Reference proteome</keyword>
<evidence type="ECO:0000259" key="4">
    <source>
        <dbReference type="PROSITE" id="PS50043"/>
    </source>
</evidence>
<name>A0ABV1UK50_9ACTN</name>
<dbReference type="SUPFAM" id="SSF46894">
    <property type="entry name" value="C-terminal effector domain of the bipartite response regulators"/>
    <property type="match status" value="1"/>
</dbReference>
<proteinExistence type="predicted"/>
<sequence>MAAGTMVSDGEIWQLTADALQTTPKLTELINSRLEMAPLSSRPVLELMALCEPLALADARQVVNLDLLSELEESGLVNVTAERRRTLLHLTHPLYGEVLRAAIPELRRRQLLLGQAKRTRNYGARRRDDALHIVSWSMAATGTADPAQLIQAATVARHANDFEQVITLLRALPEEEHTYTSSLVHGDALVQLGRHSQLADTLLAEAETRAPGDAERVTAIMARVLNLWHTAEHIDEALRVVENARHEVTGSIEKHLLTLLEGSLRGMFGEPVRGLDLLEELEADPQKAADLDTWTLAALCKTAISGCVGRTDEAIAWGEQAYSSHLRIKSQEAGHPPAAQLNMLTLALADAGRLALGRETSERAFGDLTAVDAPIAWVYAAFARGRVEWLAGNVAAARRWFAEVAGQARPRHYLRLLFHACAGLAASAAALGDLEAASTVLREIPPNPSVGFYVGEESLGHAWLLAAQGRLTEAQAELTKAAARARETGYISSEALLLTDIARFGGAKDVADRLAEISRTCDGLFAPARAHLAAALASDDPNLLQASADQLHNVGAYLLAAEAATASAAAWRRTGNSRRATAASNQAQIYAARCPGASTPLLAAGESAHALTRREREIALLAATGTASRDIANALHLSVRTVDNHLQHAYTKLGVTTRRELANILGQHH</sequence>
<organism evidence="5 6">
    <name type="scientific">Streptomyces sp. 900105245</name>
    <dbReference type="NCBI Taxonomy" id="3154379"/>
    <lineage>
        <taxon>Bacteria</taxon>
        <taxon>Bacillati</taxon>
        <taxon>Actinomycetota</taxon>
        <taxon>Actinomycetes</taxon>
        <taxon>Kitasatosporales</taxon>
        <taxon>Streptomycetaceae</taxon>
        <taxon>Streptomyces</taxon>
    </lineage>
</organism>
<dbReference type="EMBL" id="JBEPAZ010000084">
    <property type="protein sequence ID" value="MER6434116.1"/>
    <property type="molecule type" value="Genomic_DNA"/>
</dbReference>
<dbReference type="PROSITE" id="PS50043">
    <property type="entry name" value="HTH_LUXR_2"/>
    <property type="match status" value="1"/>
</dbReference>
<protein>
    <submittedName>
        <fullName evidence="5">Helix-turn-helix transcriptional regulator</fullName>
    </submittedName>
</protein>
<gene>
    <name evidence="5" type="ORF">ABT272_41520</name>
</gene>
<dbReference type="PANTHER" id="PTHR44688:SF16">
    <property type="entry name" value="DNA-BINDING TRANSCRIPTIONAL ACTIVATOR DEVR_DOSR"/>
    <property type="match status" value="1"/>
</dbReference>
<dbReference type="Gene3D" id="1.10.10.10">
    <property type="entry name" value="Winged helix-like DNA-binding domain superfamily/Winged helix DNA-binding domain"/>
    <property type="match status" value="1"/>
</dbReference>
<comment type="caution">
    <text evidence="5">The sequence shown here is derived from an EMBL/GenBank/DDBJ whole genome shotgun (WGS) entry which is preliminary data.</text>
</comment>
<evidence type="ECO:0000256" key="2">
    <source>
        <dbReference type="ARBA" id="ARBA00023125"/>
    </source>
</evidence>
<dbReference type="PRINTS" id="PR00038">
    <property type="entry name" value="HTHLUXR"/>
</dbReference>
<dbReference type="RefSeq" id="WP_352066016.1">
    <property type="nucleotide sequence ID" value="NZ_JBEPAZ010000084.1"/>
</dbReference>
<feature type="domain" description="HTH luxR-type" evidence="4">
    <location>
        <begin position="604"/>
        <end position="669"/>
    </location>
</feature>
<dbReference type="InterPro" id="IPR036388">
    <property type="entry name" value="WH-like_DNA-bd_sf"/>
</dbReference>
<dbReference type="Proteomes" id="UP001470023">
    <property type="component" value="Unassembled WGS sequence"/>
</dbReference>
<evidence type="ECO:0000256" key="1">
    <source>
        <dbReference type="ARBA" id="ARBA00023015"/>
    </source>
</evidence>
<reference evidence="5 6" key="1">
    <citation type="submission" date="2024-06" db="EMBL/GenBank/DDBJ databases">
        <title>The Natural Products Discovery Center: Release of the First 8490 Sequenced Strains for Exploring Actinobacteria Biosynthetic Diversity.</title>
        <authorList>
            <person name="Kalkreuter E."/>
            <person name="Kautsar S.A."/>
            <person name="Yang D."/>
            <person name="Bader C.D."/>
            <person name="Teijaro C.N."/>
            <person name="Fluegel L."/>
            <person name="Davis C.M."/>
            <person name="Simpson J.R."/>
            <person name="Lauterbach L."/>
            <person name="Steele A.D."/>
            <person name="Gui C."/>
            <person name="Meng S."/>
            <person name="Li G."/>
            <person name="Viehrig K."/>
            <person name="Ye F."/>
            <person name="Su P."/>
            <person name="Kiefer A.F."/>
            <person name="Nichols A."/>
            <person name="Cepeda A.J."/>
            <person name="Yan W."/>
            <person name="Fan B."/>
            <person name="Jiang Y."/>
            <person name="Adhikari A."/>
            <person name="Zheng C.-J."/>
            <person name="Schuster L."/>
            <person name="Cowan T.M."/>
            <person name="Smanski M.J."/>
            <person name="Chevrette M.G."/>
            <person name="De Carvalho L.P.S."/>
            <person name="Shen B."/>
        </authorList>
    </citation>
    <scope>NUCLEOTIDE SEQUENCE [LARGE SCALE GENOMIC DNA]</scope>
    <source>
        <strain evidence="5 6">NPDC001166</strain>
    </source>
</reference>
<keyword evidence="3" id="KW-0804">Transcription</keyword>
<dbReference type="Pfam" id="PF00196">
    <property type="entry name" value="GerE"/>
    <property type="match status" value="1"/>
</dbReference>